<evidence type="ECO:0000256" key="1">
    <source>
        <dbReference type="SAM" id="MobiDB-lite"/>
    </source>
</evidence>
<proteinExistence type="predicted"/>
<feature type="region of interest" description="Disordered" evidence="1">
    <location>
        <begin position="89"/>
        <end position="137"/>
    </location>
</feature>
<protein>
    <submittedName>
        <fullName evidence="2">Uncharacterized protein</fullName>
    </submittedName>
</protein>
<reference evidence="2 3" key="1">
    <citation type="submission" date="2018-08" db="EMBL/GenBank/DDBJ databases">
        <title>Recombination of ecologically and evolutionarily significant loci maintains genetic cohesion in the Pseudomonas syringae species complex.</title>
        <authorList>
            <person name="Dillon M."/>
            <person name="Thakur S."/>
            <person name="Almeida R.N.D."/>
            <person name="Weir B.S."/>
            <person name="Guttman D.S."/>
        </authorList>
    </citation>
    <scope>NUCLEOTIDE SEQUENCE [LARGE SCALE GENOMIC DNA]</scope>
    <source>
        <strain evidence="2 3">ICMP 5931</strain>
    </source>
</reference>
<feature type="compositionally biased region" description="Basic and acidic residues" evidence="1">
    <location>
        <begin position="98"/>
        <end position="108"/>
    </location>
</feature>
<accession>A0A3M4T2G3</accession>
<evidence type="ECO:0000313" key="2">
    <source>
        <dbReference type="EMBL" id="RMR21357.1"/>
    </source>
</evidence>
<dbReference type="EMBL" id="RBRS01000126">
    <property type="protein sequence ID" value="RMR21357.1"/>
    <property type="molecule type" value="Genomic_DNA"/>
</dbReference>
<evidence type="ECO:0000313" key="3">
    <source>
        <dbReference type="Proteomes" id="UP000271097"/>
    </source>
</evidence>
<dbReference type="Proteomes" id="UP000271097">
    <property type="component" value="Unassembled WGS sequence"/>
</dbReference>
<organism evidence="2 3">
    <name type="scientific">Pseudomonas amygdali pv. ulmi</name>
    <dbReference type="NCBI Taxonomy" id="251720"/>
    <lineage>
        <taxon>Bacteria</taxon>
        <taxon>Pseudomonadati</taxon>
        <taxon>Pseudomonadota</taxon>
        <taxon>Gammaproteobacteria</taxon>
        <taxon>Pseudomonadales</taxon>
        <taxon>Pseudomonadaceae</taxon>
        <taxon>Pseudomonas</taxon>
        <taxon>Pseudomonas amygdali</taxon>
    </lineage>
</organism>
<name>A0A3M4T2G3_PSEA0</name>
<gene>
    <name evidence="2" type="ORF">ALP90_02743</name>
</gene>
<dbReference type="AlphaFoldDB" id="A0A3M4T2G3"/>
<comment type="caution">
    <text evidence="2">The sequence shown here is derived from an EMBL/GenBank/DDBJ whole genome shotgun (WGS) entry which is preliminary data.</text>
</comment>
<feature type="compositionally biased region" description="Basic and acidic residues" evidence="1">
    <location>
        <begin position="117"/>
        <end position="129"/>
    </location>
</feature>
<sequence length="137" mass="15112">MLRFCREPGRCDRRVQSVRPGHAGTRLARAFRSMTGSARWSASAVRSAVGVRPCLICRAWLDSWNATLISAALCNQSEPNAPRVALFECSPAESTTMTDKKDEKKPEPQSDVPAHSTPEEKERLKDFNKDGIPPGVC</sequence>